<dbReference type="Proteomes" id="UP000233769">
    <property type="component" value="Chromosome tk0001"/>
</dbReference>
<protein>
    <submittedName>
        <fullName evidence="1">Uncharacterized protein</fullName>
    </submittedName>
</protein>
<organism evidence="1 2">
    <name type="scientific">Methylorubrum extorquens</name>
    <name type="common">Methylobacterium dichloromethanicum</name>
    <name type="synonym">Methylobacterium extorquens</name>
    <dbReference type="NCBI Taxonomy" id="408"/>
    <lineage>
        <taxon>Bacteria</taxon>
        <taxon>Pseudomonadati</taxon>
        <taxon>Pseudomonadota</taxon>
        <taxon>Alphaproteobacteria</taxon>
        <taxon>Hyphomicrobiales</taxon>
        <taxon>Methylobacteriaceae</taxon>
        <taxon>Methylorubrum</taxon>
    </lineage>
</organism>
<name>A0A2N9AIE9_METEX</name>
<accession>A0A2N9AIE9</accession>
<reference evidence="2" key="1">
    <citation type="submission" date="2017-10" db="EMBL/GenBank/DDBJ databases">
        <authorList>
            <person name="Regsiter A."/>
            <person name="William W."/>
        </authorList>
    </citation>
    <scope>NUCLEOTIDE SEQUENCE [LARGE SCALE GENOMIC DNA]</scope>
</reference>
<dbReference type="EMBL" id="LT962688">
    <property type="protein sequence ID" value="SOR27101.1"/>
    <property type="molecule type" value="Genomic_DNA"/>
</dbReference>
<evidence type="ECO:0000313" key="2">
    <source>
        <dbReference type="Proteomes" id="UP000233769"/>
    </source>
</evidence>
<sequence>MSLFCSADTLGGRLFAAFAISRHRCRRSLCRCRCSPGKLWLRSGHFRYSGDTGSHPFRVFRAVLHRRVSRAPIAS</sequence>
<evidence type="ECO:0000313" key="1">
    <source>
        <dbReference type="EMBL" id="SOR27101.1"/>
    </source>
</evidence>
<dbReference type="AlphaFoldDB" id="A0A2N9AIE9"/>
<proteinExistence type="predicted"/>
<gene>
    <name evidence="1" type="ORF">TK0001_0499</name>
</gene>